<organism evidence="1 2">
    <name type="scientific">Cedecea davisae</name>
    <dbReference type="NCBI Taxonomy" id="158484"/>
    <lineage>
        <taxon>Bacteria</taxon>
        <taxon>Pseudomonadati</taxon>
        <taxon>Pseudomonadota</taxon>
        <taxon>Gammaproteobacteria</taxon>
        <taxon>Enterobacterales</taxon>
        <taxon>Enterobacteriaceae</taxon>
        <taxon>Cedecea</taxon>
    </lineage>
</organism>
<dbReference type="Gene3D" id="1.10.1220.10">
    <property type="entry name" value="Met repressor-like"/>
    <property type="match status" value="1"/>
</dbReference>
<reference evidence="1 2" key="1">
    <citation type="submission" date="2021-04" db="EMBL/GenBank/DDBJ databases">
        <authorList>
            <person name="Seiffert S.N."/>
        </authorList>
    </citation>
    <scope>NUCLEOTIDE SEQUENCE [LARGE SCALE GENOMIC DNA]</scope>
    <source>
        <strain evidence="1 2">1</strain>
    </source>
</reference>
<sequence>MTTAQALPNIMIINGQPALIAWIPEINLFRGKFLGLTGYCDFVADSAPGLQREGEKSLQLYIEDCRESGIEPFEKEEKVKTFTLRYPESLGERLALAAAEQRMSLNSYIIDALAKQLKAR</sequence>
<dbReference type="Pfam" id="PF05534">
    <property type="entry name" value="HicB"/>
    <property type="match status" value="1"/>
</dbReference>
<dbReference type="InterPro" id="IPR013321">
    <property type="entry name" value="Arc_rbn_hlx_hlx"/>
</dbReference>
<dbReference type="SUPFAM" id="SSF47598">
    <property type="entry name" value="Ribbon-helix-helix"/>
    <property type="match status" value="1"/>
</dbReference>
<dbReference type="Proteomes" id="UP000686327">
    <property type="component" value="Unassembled WGS sequence"/>
</dbReference>
<gene>
    <name evidence="1" type="ORF">KC222_16010</name>
</gene>
<dbReference type="InterPro" id="IPR008651">
    <property type="entry name" value="Uncharacterised_HicB"/>
</dbReference>
<dbReference type="EMBL" id="JAGRYU010000030">
    <property type="protein sequence ID" value="MBU4683511.1"/>
    <property type="molecule type" value="Genomic_DNA"/>
</dbReference>
<evidence type="ECO:0000313" key="1">
    <source>
        <dbReference type="EMBL" id="MBU4683511.1"/>
    </source>
</evidence>
<dbReference type="InterPro" id="IPR010985">
    <property type="entry name" value="Ribbon_hlx_hlx"/>
</dbReference>
<evidence type="ECO:0000313" key="2">
    <source>
        <dbReference type="Proteomes" id="UP000686327"/>
    </source>
</evidence>
<accession>A0ABS6DJW3</accession>
<name>A0ABS6DJW3_9ENTR</name>
<keyword evidence="2" id="KW-1185">Reference proteome</keyword>
<protein>
    <submittedName>
        <fullName evidence="1">Type II toxin-antitoxin system HicB family antitoxin</fullName>
    </submittedName>
</protein>
<dbReference type="RefSeq" id="WP_016536185.1">
    <property type="nucleotide sequence ID" value="NZ_CABKSL010000001.1"/>
</dbReference>
<reference evidence="2" key="2">
    <citation type="submission" date="2023-07" db="EMBL/GenBank/DDBJ databases">
        <title>Cedecea davisae an AmpC producer and its therapeutic implications.</title>
        <authorList>
            <person name="Notter J."/>
        </authorList>
    </citation>
    <scope>NUCLEOTIDE SEQUENCE [LARGE SCALE GENOMIC DNA]</scope>
    <source>
        <strain evidence="2">1</strain>
    </source>
</reference>
<comment type="caution">
    <text evidence="1">The sequence shown here is derived from an EMBL/GenBank/DDBJ whole genome shotgun (WGS) entry which is preliminary data.</text>
</comment>
<proteinExistence type="predicted"/>